<gene>
    <name evidence="1" type="ORF">E6H05_08695</name>
</gene>
<evidence type="ECO:0000313" key="1">
    <source>
        <dbReference type="EMBL" id="TMI73924.1"/>
    </source>
</evidence>
<reference evidence="1 2" key="1">
    <citation type="journal article" date="2019" name="Nat. Microbiol.">
        <title>Mediterranean grassland soil C-N compound turnover is dependent on rainfall and depth, and is mediated by genomically divergent microorganisms.</title>
        <authorList>
            <person name="Diamond S."/>
            <person name="Andeer P.F."/>
            <person name="Li Z."/>
            <person name="Crits-Christoph A."/>
            <person name="Burstein D."/>
            <person name="Anantharaman K."/>
            <person name="Lane K.R."/>
            <person name="Thomas B.C."/>
            <person name="Pan C."/>
            <person name="Northen T.R."/>
            <person name="Banfield J.F."/>
        </authorList>
    </citation>
    <scope>NUCLEOTIDE SEQUENCE [LARGE SCALE GENOMIC DNA]</scope>
    <source>
        <strain evidence="1">NP_8</strain>
    </source>
</reference>
<feature type="non-terminal residue" evidence="1">
    <location>
        <position position="181"/>
    </location>
</feature>
<dbReference type="EMBL" id="VBAP01000061">
    <property type="protein sequence ID" value="TMI73924.1"/>
    <property type="molecule type" value="Genomic_DNA"/>
</dbReference>
<dbReference type="AlphaFoldDB" id="A0A537IRJ1"/>
<sequence length="181" mass="19011">MAGAVAPRKRLVSITVLAEETMNAIRKAAGLVLGAALMASCTEQNVPVAPRDEPGPAFDAASLTSVVTDPLGDASLNTKSNVGPGADAKVPNYLDVVRAEVTKRGKIFVLTMDVGGVVPSNPGSLGGTQVWIWGLDTDPTTFPRGEPFSGGQSAPWEFFVDVEWDGAQFKGLLFDRRPVLS</sequence>
<name>A0A537IRJ1_9BACT</name>
<protein>
    <submittedName>
        <fullName evidence="1">Uncharacterized protein</fullName>
    </submittedName>
</protein>
<evidence type="ECO:0000313" key="2">
    <source>
        <dbReference type="Proteomes" id="UP000318834"/>
    </source>
</evidence>
<proteinExistence type="predicted"/>
<accession>A0A537IRJ1</accession>
<organism evidence="1 2">
    <name type="scientific">Candidatus Segetimicrobium genomatis</name>
    <dbReference type="NCBI Taxonomy" id="2569760"/>
    <lineage>
        <taxon>Bacteria</taxon>
        <taxon>Bacillati</taxon>
        <taxon>Candidatus Sysuimicrobiota</taxon>
        <taxon>Candidatus Sysuimicrobiia</taxon>
        <taxon>Candidatus Sysuimicrobiales</taxon>
        <taxon>Candidatus Segetimicrobiaceae</taxon>
        <taxon>Candidatus Segetimicrobium</taxon>
    </lineage>
</organism>
<dbReference type="Proteomes" id="UP000318834">
    <property type="component" value="Unassembled WGS sequence"/>
</dbReference>
<comment type="caution">
    <text evidence="1">The sequence shown here is derived from an EMBL/GenBank/DDBJ whole genome shotgun (WGS) entry which is preliminary data.</text>
</comment>